<dbReference type="InterPro" id="IPR051414">
    <property type="entry name" value="Adenylate-forming_Reductase"/>
</dbReference>
<evidence type="ECO:0000256" key="1">
    <source>
        <dbReference type="ARBA" id="ARBA00022450"/>
    </source>
</evidence>
<dbReference type="OrthoDB" id="429813at2759"/>
<dbReference type="Pfam" id="PF00550">
    <property type="entry name" value="PP-binding"/>
    <property type="match status" value="1"/>
</dbReference>
<reference evidence="4 5" key="1">
    <citation type="submission" date="2015-10" db="EMBL/GenBank/DDBJ databases">
        <title>Full genome of DAOMC 229536 Phialocephala scopiformis, a fungal endophyte of spruce producing the potent anti-insectan compound rugulosin.</title>
        <authorList>
            <consortium name="DOE Joint Genome Institute"/>
            <person name="Walker A.K."/>
            <person name="Frasz S.L."/>
            <person name="Seifert K.A."/>
            <person name="Miller J.D."/>
            <person name="Mondo S.J."/>
            <person name="Labutti K."/>
            <person name="Lipzen A."/>
            <person name="Dockter R."/>
            <person name="Kennedy M."/>
            <person name="Grigoriev I.V."/>
            <person name="Spatafora J.W."/>
        </authorList>
    </citation>
    <scope>NUCLEOTIDE SEQUENCE [LARGE SCALE GENOMIC DNA]</scope>
    <source>
        <strain evidence="4 5">CBS 120377</strain>
    </source>
</reference>
<keyword evidence="5" id="KW-1185">Reference proteome</keyword>
<dbReference type="PANTHER" id="PTHR43439">
    <property type="entry name" value="PHENYLACETATE-COENZYME A LIGASE"/>
    <property type="match status" value="1"/>
</dbReference>
<organism evidence="4 5">
    <name type="scientific">Mollisia scopiformis</name>
    <name type="common">Conifer needle endophyte fungus</name>
    <name type="synonym">Phialocephala scopiformis</name>
    <dbReference type="NCBI Taxonomy" id="149040"/>
    <lineage>
        <taxon>Eukaryota</taxon>
        <taxon>Fungi</taxon>
        <taxon>Dikarya</taxon>
        <taxon>Ascomycota</taxon>
        <taxon>Pezizomycotina</taxon>
        <taxon>Leotiomycetes</taxon>
        <taxon>Helotiales</taxon>
        <taxon>Mollisiaceae</taxon>
        <taxon>Mollisia</taxon>
    </lineage>
</organism>
<dbReference type="InterPro" id="IPR006162">
    <property type="entry name" value="Ppantetheine_attach_site"/>
</dbReference>
<evidence type="ECO:0000313" key="5">
    <source>
        <dbReference type="Proteomes" id="UP000070700"/>
    </source>
</evidence>
<dbReference type="InParanoid" id="A0A132B6W7"/>
<dbReference type="Gene3D" id="1.10.1200.10">
    <property type="entry name" value="ACP-like"/>
    <property type="match status" value="1"/>
</dbReference>
<dbReference type="RefSeq" id="XP_018061979.1">
    <property type="nucleotide sequence ID" value="XM_018221722.1"/>
</dbReference>
<dbReference type="InterPro" id="IPR036291">
    <property type="entry name" value="NAD(P)-bd_dom_sf"/>
</dbReference>
<dbReference type="KEGG" id="psco:LY89DRAFT_766285"/>
<dbReference type="EMBL" id="KQ947439">
    <property type="protein sequence ID" value="KUJ07624.1"/>
    <property type="molecule type" value="Genomic_DNA"/>
</dbReference>
<dbReference type="InterPro" id="IPR036736">
    <property type="entry name" value="ACP-like_sf"/>
</dbReference>
<dbReference type="PROSITE" id="PS50075">
    <property type="entry name" value="CARRIER"/>
    <property type="match status" value="1"/>
</dbReference>
<feature type="domain" description="Carrier" evidence="3">
    <location>
        <begin position="559"/>
        <end position="638"/>
    </location>
</feature>
<dbReference type="PROSITE" id="PS00012">
    <property type="entry name" value="PHOSPHOPANTETHEINE"/>
    <property type="match status" value="1"/>
</dbReference>
<dbReference type="Gene3D" id="3.40.50.12780">
    <property type="entry name" value="N-terminal domain of ligase-like"/>
    <property type="match status" value="1"/>
</dbReference>
<sequence length="1057" mass="117979">MSSSNTIVPYGRRLVPVVIDEIAQNDPERVFASIPKTTDLSEGYVDVTYDAFSRAINRAATFLERTFGRSGSFETLAYLGPFDVRYYILACGASKVGYKLLLPSPRNSLEGQLNLFKSTECEALLTSEGYNLSPQLISESGLTPISIPSLATFLAKGEVPHYPFIKTYEEAKNDLFIVLHTSGSTGFPKPIVLKHGWPSAMDAFNELEPIDGYEHLWLKLRNRRTFVGLPPFHAAGVITALLAPLWFNMITVWQPSNRPLSAVLVDEVLDASNADMIYLAPSIIEDMVQSPASLQRLERLAVIGYGGAPLDPRVGDLLSKKTKIVNTNGSTEMGPLSYWDKAPEDWAYFHYNPADKGVEFRPVGDGAYEQVFVRHPSTDRYHSAWWTFPRLEEYSMNDLYTPHPTKANLWLYAGRADDVIVLSNGEKLNPTNMEVTLRQHPSVKGALVVGQSRFAPAAIMELKGDVARTLTGPQDKATFLEDEIWPLVVKANEAAPAHARLSLDRLIFSNAEKPFARAGKETVQRGATVKLYADEIEEIYTRSEESQDGAHLPKINVGEDSNILEVELGKLIQGVTKVTNLEREQDFFTTGIDSLHVMTVVRLLKKTLVGIPHEEISSRLMYSHPSLSRLAAALKIMAEDDEIANGDRDGSREAYMQLILAEFSSQLPKISPKLPETSQNLVVLLTGSTGSLGSYLLHSFLAFFGVLKVYCLNRSADAEDRQMKENAKKGLSFGWEDRVEFLYADISKPILGLGEHVYNNLKREVSVVIHNQWPVDFNLSLTSFIPHLQGVSNLIAFSSRSPRSPPIFFTSSIGTLGHWNQINPSSPLVPEIALKDPRIPLHQGYSESKWIAENLLDAARLKSGVSSAILRIGQITGPVNVGKKGVWNRNEWFPSLVASSKYLGMLPDGLPGQEDVGWVPVDIVAEIVVELVVGDCIGGESRPWTRYYHVCNAKEGNWGDLVGVVKEHLERKHRENIEVVAFKEWLRRLEDSAEGENIDIEKNPGVKLLDFYNAMRHDESGNVIMDVSETERRSEKIRELKPVSAEWVSLWMEQWDF</sequence>
<dbReference type="InterPro" id="IPR009081">
    <property type="entry name" value="PP-bd_ACP"/>
</dbReference>
<name>A0A132B6W7_MOLSC</name>
<dbReference type="Pfam" id="PF23562">
    <property type="entry name" value="AMP-binding_C_3"/>
    <property type="match status" value="1"/>
</dbReference>
<dbReference type="InterPro" id="IPR000873">
    <property type="entry name" value="AMP-dep_synth/lig_dom"/>
</dbReference>
<dbReference type="Proteomes" id="UP000070700">
    <property type="component" value="Unassembled WGS sequence"/>
</dbReference>
<keyword evidence="1" id="KW-0596">Phosphopantetheine</keyword>
<gene>
    <name evidence="4" type="ORF">LY89DRAFT_766285</name>
</gene>
<dbReference type="PROSITE" id="PS00455">
    <property type="entry name" value="AMP_BINDING"/>
    <property type="match status" value="1"/>
</dbReference>
<dbReference type="Gene3D" id="3.40.50.720">
    <property type="entry name" value="NAD(P)-binding Rossmann-like Domain"/>
    <property type="match status" value="1"/>
</dbReference>
<protein>
    <submittedName>
        <fullName evidence="4">Acetyl-CoA synthetase-like protein</fullName>
    </submittedName>
</protein>
<evidence type="ECO:0000313" key="4">
    <source>
        <dbReference type="EMBL" id="KUJ07624.1"/>
    </source>
</evidence>
<dbReference type="AlphaFoldDB" id="A0A132B6W7"/>
<dbReference type="Pfam" id="PF07993">
    <property type="entry name" value="NAD_binding_4"/>
    <property type="match status" value="1"/>
</dbReference>
<accession>A0A132B6W7</accession>
<dbReference type="PANTHER" id="PTHR43439:SF2">
    <property type="entry name" value="ENZYME, PUTATIVE (JCVI)-RELATED"/>
    <property type="match status" value="1"/>
</dbReference>
<dbReference type="SUPFAM" id="SSF47336">
    <property type="entry name" value="ACP-like"/>
    <property type="match status" value="1"/>
</dbReference>
<evidence type="ECO:0000259" key="3">
    <source>
        <dbReference type="PROSITE" id="PS50075"/>
    </source>
</evidence>
<proteinExistence type="predicted"/>
<dbReference type="InterPro" id="IPR013120">
    <property type="entry name" value="FAR_NAD-bd"/>
</dbReference>
<evidence type="ECO:0000256" key="2">
    <source>
        <dbReference type="ARBA" id="ARBA00022553"/>
    </source>
</evidence>
<dbReference type="GeneID" id="28831448"/>
<dbReference type="InterPro" id="IPR042099">
    <property type="entry name" value="ANL_N_sf"/>
</dbReference>
<dbReference type="Pfam" id="PF00501">
    <property type="entry name" value="AMP-binding"/>
    <property type="match status" value="1"/>
</dbReference>
<dbReference type="InterPro" id="IPR020845">
    <property type="entry name" value="AMP-binding_CS"/>
</dbReference>
<dbReference type="SUPFAM" id="SSF56801">
    <property type="entry name" value="Acetyl-CoA synthetase-like"/>
    <property type="match status" value="1"/>
</dbReference>
<dbReference type="SUPFAM" id="SSF51735">
    <property type="entry name" value="NAD(P)-binding Rossmann-fold domains"/>
    <property type="match status" value="1"/>
</dbReference>
<keyword evidence="2" id="KW-0597">Phosphoprotein</keyword>
<dbReference type="STRING" id="149040.A0A132B6W7"/>